<dbReference type="PANTHER" id="PTHR37984:SF5">
    <property type="entry name" value="PROTEIN NYNRIN-LIKE"/>
    <property type="match status" value="1"/>
</dbReference>
<reference evidence="9" key="1">
    <citation type="submission" date="2023-04" db="EMBL/GenBank/DDBJ databases">
        <title>Phytophthora fragariaefolia NBRC 109709.</title>
        <authorList>
            <person name="Ichikawa N."/>
            <person name="Sato H."/>
            <person name="Tonouchi N."/>
        </authorList>
    </citation>
    <scope>NUCLEOTIDE SEQUENCE</scope>
    <source>
        <strain evidence="9">NBRC 109709</strain>
    </source>
</reference>
<dbReference type="InterPro" id="IPR041588">
    <property type="entry name" value="Integrase_H2C2"/>
</dbReference>
<evidence type="ECO:0000256" key="6">
    <source>
        <dbReference type="ARBA" id="ARBA00022918"/>
    </source>
</evidence>
<keyword evidence="2" id="KW-0548">Nucleotidyltransferase</keyword>
<dbReference type="InterPro" id="IPR041373">
    <property type="entry name" value="RT_RNaseH"/>
</dbReference>
<dbReference type="GO" id="GO:0003964">
    <property type="term" value="F:RNA-directed DNA polymerase activity"/>
    <property type="evidence" value="ECO:0007669"/>
    <property type="project" value="UniProtKB-KW"/>
</dbReference>
<dbReference type="PANTHER" id="PTHR37984">
    <property type="entry name" value="PROTEIN CBG26694"/>
    <property type="match status" value="1"/>
</dbReference>
<dbReference type="PROSITE" id="PS50994">
    <property type="entry name" value="INTEGRASE"/>
    <property type="match status" value="1"/>
</dbReference>
<gene>
    <name evidence="9" type="ORF">Pfra01_001815300</name>
</gene>
<dbReference type="EMBL" id="BSXT01002192">
    <property type="protein sequence ID" value="GMF47725.1"/>
    <property type="molecule type" value="Genomic_DNA"/>
</dbReference>
<dbReference type="Pfam" id="PF17921">
    <property type="entry name" value="Integrase_H2C2"/>
    <property type="match status" value="1"/>
</dbReference>
<protein>
    <submittedName>
        <fullName evidence="9">Unnamed protein product</fullName>
    </submittedName>
</protein>
<keyword evidence="1" id="KW-0808">Transferase</keyword>
<evidence type="ECO:0000256" key="1">
    <source>
        <dbReference type="ARBA" id="ARBA00022679"/>
    </source>
</evidence>
<dbReference type="AlphaFoldDB" id="A0A9W6XV65"/>
<keyword evidence="6" id="KW-0695">RNA-directed DNA polymerase</keyword>
<dbReference type="GO" id="GO:0015074">
    <property type="term" value="P:DNA integration"/>
    <property type="evidence" value="ECO:0007669"/>
    <property type="project" value="InterPro"/>
</dbReference>
<evidence type="ECO:0000256" key="4">
    <source>
        <dbReference type="ARBA" id="ARBA00022759"/>
    </source>
</evidence>
<evidence type="ECO:0000256" key="5">
    <source>
        <dbReference type="ARBA" id="ARBA00022801"/>
    </source>
</evidence>
<dbReference type="Proteomes" id="UP001165121">
    <property type="component" value="Unassembled WGS sequence"/>
</dbReference>
<evidence type="ECO:0000259" key="8">
    <source>
        <dbReference type="PROSITE" id="PS50994"/>
    </source>
</evidence>
<dbReference type="GO" id="GO:0016787">
    <property type="term" value="F:hydrolase activity"/>
    <property type="evidence" value="ECO:0007669"/>
    <property type="project" value="UniProtKB-KW"/>
</dbReference>
<dbReference type="GO" id="GO:0004519">
    <property type="term" value="F:endonuclease activity"/>
    <property type="evidence" value="ECO:0007669"/>
    <property type="project" value="UniProtKB-KW"/>
</dbReference>
<dbReference type="InterPro" id="IPR050951">
    <property type="entry name" value="Retrovirus_Pol_polyprotein"/>
</dbReference>
<dbReference type="InterPro" id="IPR001584">
    <property type="entry name" value="Integrase_cat-core"/>
</dbReference>
<evidence type="ECO:0000256" key="3">
    <source>
        <dbReference type="ARBA" id="ARBA00022722"/>
    </source>
</evidence>
<name>A0A9W6XV65_9STRA</name>
<dbReference type="OrthoDB" id="123220at2759"/>
<dbReference type="Gene3D" id="1.10.340.70">
    <property type="match status" value="1"/>
</dbReference>
<keyword evidence="4" id="KW-0255">Endonuclease</keyword>
<sequence length="350" mass="38720">MHCIVKRKLHLWKERAPLGGFCSADAPKGFRDHPSAAQPPSAGFRGSASRATNDAQRNFSGGAKRWAIVGKEAFAIIETCKRPDYLVRRPDGFSVFTDHRNLRHIFSPSTVSSAVPKYTADILHHWSLLLMSLTYEIHVISGDSNVSADVLSRWGSSFATVAAIRLTLLPVSPQLDKTCQRPTLMQFMVVPLAALKPDDDRVLRDNKARIWLPADASELQLRVGIVDHFGAAGHRADTVTLTNIASKFVWSDMKADVERFVARCLHCASVSGGPSFSRPLGEALYAERPNELFHWDYLSLGASASGDEYELVLKDDASNYVWLMLTAASTAEITYESLVDWFAAFDARHS</sequence>
<keyword evidence="10" id="KW-1185">Reference proteome</keyword>
<accession>A0A9W6XV65</accession>
<keyword evidence="5" id="KW-0378">Hydrolase</keyword>
<dbReference type="SUPFAM" id="SSF53098">
    <property type="entry name" value="Ribonuclease H-like"/>
    <property type="match status" value="1"/>
</dbReference>
<dbReference type="Pfam" id="PF17917">
    <property type="entry name" value="RT_RNaseH"/>
    <property type="match status" value="1"/>
</dbReference>
<evidence type="ECO:0000256" key="7">
    <source>
        <dbReference type="SAM" id="MobiDB-lite"/>
    </source>
</evidence>
<feature type="domain" description="Integrase catalytic" evidence="8">
    <location>
        <begin position="285"/>
        <end position="350"/>
    </location>
</feature>
<comment type="caution">
    <text evidence="9">The sequence shown here is derived from an EMBL/GenBank/DDBJ whole genome shotgun (WGS) entry which is preliminary data.</text>
</comment>
<evidence type="ECO:0000313" key="9">
    <source>
        <dbReference type="EMBL" id="GMF47725.1"/>
    </source>
</evidence>
<keyword evidence="3" id="KW-0540">Nuclease</keyword>
<evidence type="ECO:0000313" key="10">
    <source>
        <dbReference type="Proteomes" id="UP001165121"/>
    </source>
</evidence>
<evidence type="ECO:0000256" key="2">
    <source>
        <dbReference type="ARBA" id="ARBA00022695"/>
    </source>
</evidence>
<proteinExistence type="predicted"/>
<dbReference type="InterPro" id="IPR012337">
    <property type="entry name" value="RNaseH-like_sf"/>
</dbReference>
<organism evidence="9 10">
    <name type="scientific">Phytophthora fragariaefolia</name>
    <dbReference type="NCBI Taxonomy" id="1490495"/>
    <lineage>
        <taxon>Eukaryota</taxon>
        <taxon>Sar</taxon>
        <taxon>Stramenopiles</taxon>
        <taxon>Oomycota</taxon>
        <taxon>Peronosporomycetes</taxon>
        <taxon>Peronosporales</taxon>
        <taxon>Peronosporaceae</taxon>
        <taxon>Phytophthora</taxon>
    </lineage>
</organism>
<feature type="region of interest" description="Disordered" evidence="7">
    <location>
        <begin position="30"/>
        <end position="49"/>
    </location>
</feature>